<dbReference type="Pfam" id="PF03372">
    <property type="entry name" value="Exo_endo_phos"/>
    <property type="match status" value="1"/>
</dbReference>
<name>A0AAW2LPN5_SESRA</name>
<dbReference type="InterPro" id="IPR005135">
    <property type="entry name" value="Endo/exonuclease/phosphatase"/>
</dbReference>
<gene>
    <name evidence="2" type="ORF">Sradi_5275100</name>
</gene>
<dbReference type="EMBL" id="JACGWJ010000024">
    <property type="protein sequence ID" value="KAL0320136.1"/>
    <property type="molecule type" value="Genomic_DNA"/>
</dbReference>
<reference evidence="2" key="2">
    <citation type="journal article" date="2024" name="Plant">
        <title>Genomic evolution and insights into agronomic trait innovations of Sesamum species.</title>
        <authorList>
            <person name="Miao H."/>
            <person name="Wang L."/>
            <person name="Qu L."/>
            <person name="Liu H."/>
            <person name="Sun Y."/>
            <person name="Le M."/>
            <person name="Wang Q."/>
            <person name="Wei S."/>
            <person name="Zheng Y."/>
            <person name="Lin W."/>
            <person name="Duan Y."/>
            <person name="Cao H."/>
            <person name="Xiong S."/>
            <person name="Wang X."/>
            <person name="Wei L."/>
            <person name="Li C."/>
            <person name="Ma Q."/>
            <person name="Ju M."/>
            <person name="Zhao R."/>
            <person name="Li G."/>
            <person name="Mu C."/>
            <person name="Tian Q."/>
            <person name="Mei H."/>
            <person name="Zhang T."/>
            <person name="Gao T."/>
            <person name="Zhang H."/>
        </authorList>
    </citation>
    <scope>NUCLEOTIDE SEQUENCE</scope>
    <source>
        <strain evidence="2">G02</strain>
    </source>
</reference>
<feature type="domain" description="Endonuclease/exonuclease/phosphatase" evidence="1">
    <location>
        <begin position="5"/>
        <end position="223"/>
    </location>
</feature>
<evidence type="ECO:0000259" key="1">
    <source>
        <dbReference type="Pfam" id="PF03372"/>
    </source>
</evidence>
<dbReference type="Gene3D" id="3.60.10.10">
    <property type="entry name" value="Endonuclease/exonuclease/phosphatase"/>
    <property type="match status" value="1"/>
</dbReference>
<dbReference type="PANTHER" id="PTHR33710">
    <property type="entry name" value="BNAC02G09200D PROTEIN"/>
    <property type="match status" value="1"/>
</dbReference>
<accession>A0AAW2LPN5</accession>
<protein>
    <recommendedName>
        <fullName evidence="1">Endonuclease/exonuclease/phosphatase domain-containing protein</fullName>
    </recommendedName>
</protein>
<dbReference type="PANTHER" id="PTHR33710:SF71">
    <property type="entry name" value="ENDONUCLEASE_EXONUCLEASE_PHOSPHATASE DOMAIN-CONTAINING PROTEIN"/>
    <property type="match status" value="1"/>
</dbReference>
<comment type="caution">
    <text evidence="2">The sequence shown here is derived from an EMBL/GenBank/DDBJ whole genome shotgun (WGS) entry which is preliminary data.</text>
</comment>
<dbReference type="InterPro" id="IPR036691">
    <property type="entry name" value="Endo/exonu/phosph_ase_sf"/>
</dbReference>
<proteinExistence type="predicted"/>
<sequence length="305" mass="34719">MILLVWNCQGLGSPWTVCVLNELIRRHNPGLVFLSETKCKKRKCDALKERHNLFGISVDSIGKGGGLTLLWRKEVNVVIQSFSNSHIDAVVSDESGTNGWRFTGVYGQPEAARRAETWNLLRFLSRASVRPWLYAGDFNEILSQSEKTGAPRPQRQIHEFRSCLSDCQLADLGFSGQSFTWCNQREYPYTVRVRLDRACATLGWQSMFPTAQVVTKRARGSDHNPLVINLEAAASQNCKRRREMFRFEAMWARSPECETIIQQLWDREVQGDSGMRIQQRTRLVRQGLIVWAKRALGISAAGSRN</sequence>
<dbReference type="SUPFAM" id="SSF56219">
    <property type="entry name" value="DNase I-like"/>
    <property type="match status" value="1"/>
</dbReference>
<organism evidence="2">
    <name type="scientific">Sesamum radiatum</name>
    <name type="common">Black benniseed</name>
    <dbReference type="NCBI Taxonomy" id="300843"/>
    <lineage>
        <taxon>Eukaryota</taxon>
        <taxon>Viridiplantae</taxon>
        <taxon>Streptophyta</taxon>
        <taxon>Embryophyta</taxon>
        <taxon>Tracheophyta</taxon>
        <taxon>Spermatophyta</taxon>
        <taxon>Magnoliopsida</taxon>
        <taxon>eudicotyledons</taxon>
        <taxon>Gunneridae</taxon>
        <taxon>Pentapetalae</taxon>
        <taxon>asterids</taxon>
        <taxon>lamiids</taxon>
        <taxon>Lamiales</taxon>
        <taxon>Pedaliaceae</taxon>
        <taxon>Sesamum</taxon>
    </lineage>
</organism>
<evidence type="ECO:0000313" key="2">
    <source>
        <dbReference type="EMBL" id="KAL0320136.1"/>
    </source>
</evidence>
<dbReference type="GO" id="GO:0003824">
    <property type="term" value="F:catalytic activity"/>
    <property type="evidence" value="ECO:0007669"/>
    <property type="project" value="InterPro"/>
</dbReference>
<dbReference type="AlphaFoldDB" id="A0AAW2LPN5"/>
<reference evidence="2" key="1">
    <citation type="submission" date="2020-06" db="EMBL/GenBank/DDBJ databases">
        <authorList>
            <person name="Li T."/>
            <person name="Hu X."/>
            <person name="Zhang T."/>
            <person name="Song X."/>
            <person name="Zhang H."/>
            <person name="Dai N."/>
            <person name="Sheng W."/>
            <person name="Hou X."/>
            <person name="Wei L."/>
        </authorList>
    </citation>
    <scope>NUCLEOTIDE SEQUENCE</scope>
    <source>
        <strain evidence="2">G02</strain>
        <tissue evidence="2">Leaf</tissue>
    </source>
</reference>